<dbReference type="InterPro" id="IPR029052">
    <property type="entry name" value="Metallo-depent_PP-like"/>
</dbReference>
<dbReference type="AlphaFoldDB" id="A0A0B4EJV9"/>
<protein>
    <submittedName>
        <fullName evidence="1">Uncharacterized protein</fullName>
    </submittedName>
</protein>
<evidence type="ECO:0000313" key="1">
    <source>
        <dbReference type="EMBL" id="KIC66943.1"/>
    </source>
</evidence>
<dbReference type="Gene3D" id="3.60.21.10">
    <property type="match status" value="1"/>
</dbReference>
<reference evidence="1 2" key="1">
    <citation type="submission" date="2014-12" db="EMBL/GenBank/DDBJ databases">
        <title>Genome sequencing of Arthrobacter phenanthrenivorans SWC37.</title>
        <authorList>
            <person name="Tan P.W."/>
            <person name="Chan K.-G."/>
        </authorList>
    </citation>
    <scope>NUCLEOTIDE SEQUENCE [LARGE SCALE GENOMIC DNA]</scope>
    <source>
        <strain evidence="1 2">SWC37</strain>
    </source>
</reference>
<evidence type="ECO:0000313" key="2">
    <source>
        <dbReference type="Proteomes" id="UP000031196"/>
    </source>
</evidence>
<comment type="caution">
    <text evidence="1">The sequence shown here is derived from an EMBL/GenBank/DDBJ whole genome shotgun (WGS) entry which is preliminary data.</text>
</comment>
<name>A0A0B4EJV9_PSEPS</name>
<sequence length="84" mass="9292">QHNYERTCPVNNADKCVDDGMTAFQVSTGGIDTRPFTSRPKYIAKRFSDTRGFLRLTLHDDGSFDWTFVPTTGSSTDSGTRAAP</sequence>
<feature type="non-terminal residue" evidence="1">
    <location>
        <position position="1"/>
    </location>
</feature>
<organism evidence="1 2">
    <name type="scientific">Pseudarthrobacter phenanthrenivorans</name>
    <name type="common">Arthrobacter phenanthrenivorans</name>
    <dbReference type="NCBI Taxonomy" id="361575"/>
    <lineage>
        <taxon>Bacteria</taxon>
        <taxon>Bacillati</taxon>
        <taxon>Actinomycetota</taxon>
        <taxon>Actinomycetes</taxon>
        <taxon>Micrococcales</taxon>
        <taxon>Micrococcaceae</taxon>
        <taxon>Pseudarthrobacter</taxon>
    </lineage>
</organism>
<accession>A0A0B4EJV9</accession>
<gene>
    <name evidence="1" type="ORF">RM50_09470</name>
</gene>
<proteinExistence type="predicted"/>
<dbReference type="EMBL" id="JWTB01000018">
    <property type="protein sequence ID" value="KIC66943.1"/>
    <property type="molecule type" value="Genomic_DNA"/>
</dbReference>
<dbReference type="Proteomes" id="UP000031196">
    <property type="component" value="Unassembled WGS sequence"/>
</dbReference>